<feature type="transmembrane region" description="Helical" evidence="2">
    <location>
        <begin position="20"/>
        <end position="38"/>
    </location>
</feature>
<dbReference type="OrthoDB" id="5083492at2"/>
<feature type="region of interest" description="Disordered" evidence="1">
    <location>
        <begin position="211"/>
        <end position="232"/>
    </location>
</feature>
<keyword evidence="2" id="KW-0812">Transmembrane</keyword>
<evidence type="ECO:0000256" key="1">
    <source>
        <dbReference type="SAM" id="MobiDB-lite"/>
    </source>
</evidence>
<keyword evidence="4" id="KW-1185">Reference proteome</keyword>
<organism evidence="3 4">
    <name type="scientific">Microterricola viridarii</name>
    <dbReference type="NCBI Taxonomy" id="412690"/>
    <lineage>
        <taxon>Bacteria</taxon>
        <taxon>Bacillati</taxon>
        <taxon>Actinomycetota</taxon>
        <taxon>Actinomycetes</taxon>
        <taxon>Micrococcales</taxon>
        <taxon>Microbacteriaceae</taxon>
        <taxon>Microterricola</taxon>
    </lineage>
</organism>
<gene>
    <name evidence="3" type="ORF">SAMN04489834_1653</name>
</gene>
<dbReference type="EMBL" id="LT629742">
    <property type="protein sequence ID" value="SDS53247.1"/>
    <property type="molecule type" value="Genomic_DNA"/>
</dbReference>
<dbReference type="RefSeq" id="WP_156786277.1">
    <property type="nucleotide sequence ID" value="NZ_LT629742.1"/>
</dbReference>
<keyword evidence="2" id="KW-1133">Transmembrane helix</keyword>
<dbReference type="AlphaFoldDB" id="A0A1H1SYY0"/>
<dbReference type="Proteomes" id="UP000181956">
    <property type="component" value="Chromosome I"/>
</dbReference>
<name>A0A1H1SYY0_9MICO</name>
<keyword evidence="2" id="KW-0472">Membrane</keyword>
<sequence>MVDWFLGLLTSNEWDALRNWLATIGGLVALLIAANTYSRNVRIKREEQARLVYSRLDDLTFHDTGADFPMNDKAGIGTSGGGVAISPTSTPGHGRWLAVAPAIQAIVVVHNGSKELIGPIKVQMVNGGNDAIWDTFSIQVDAIEPESDKYFEFTWHNEFHPGQPALATTVLFRDASGQWWRRHRAEPVERVHDDPENVASTPSERAAWARNARAMGVEASPEPKASPRARWHRYWRRRRGKSPIP</sequence>
<reference evidence="4" key="1">
    <citation type="submission" date="2016-10" db="EMBL/GenBank/DDBJ databases">
        <authorList>
            <person name="Varghese N."/>
            <person name="Submissions S."/>
        </authorList>
    </citation>
    <scope>NUCLEOTIDE SEQUENCE [LARGE SCALE GENOMIC DNA]</scope>
    <source>
        <strain evidence="4">DSM 21772</strain>
    </source>
</reference>
<protein>
    <submittedName>
        <fullName evidence="3">Uncharacterized protein</fullName>
    </submittedName>
</protein>
<evidence type="ECO:0000313" key="3">
    <source>
        <dbReference type="EMBL" id="SDS53247.1"/>
    </source>
</evidence>
<evidence type="ECO:0000256" key="2">
    <source>
        <dbReference type="SAM" id="Phobius"/>
    </source>
</evidence>
<accession>A0A1H1SYY0</accession>
<evidence type="ECO:0000313" key="4">
    <source>
        <dbReference type="Proteomes" id="UP000181956"/>
    </source>
</evidence>
<proteinExistence type="predicted"/>